<comment type="caution">
    <text evidence="4">The sequence shown here is derived from an EMBL/GenBank/DDBJ whole genome shotgun (WGS) entry which is preliminary data.</text>
</comment>
<dbReference type="OrthoDB" id="273917at2759"/>
<dbReference type="Gene3D" id="1.10.1410.10">
    <property type="match status" value="1"/>
</dbReference>
<feature type="region of interest" description="Disordered" evidence="1">
    <location>
        <begin position="439"/>
        <end position="476"/>
    </location>
</feature>
<accession>A0A6D2ITJ2</accession>
<evidence type="ECO:0000259" key="3">
    <source>
        <dbReference type="Pfam" id="PF26180"/>
    </source>
</evidence>
<proteinExistence type="predicted"/>
<evidence type="ECO:0000313" key="4">
    <source>
        <dbReference type="EMBL" id="CAA7028847.1"/>
    </source>
</evidence>
<dbReference type="EMBL" id="CACVBM020001074">
    <property type="protein sequence ID" value="CAA7028847.1"/>
    <property type="molecule type" value="Genomic_DNA"/>
</dbReference>
<feature type="compositionally biased region" description="Low complexity" evidence="1">
    <location>
        <begin position="456"/>
        <end position="476"/>
    </location>
</feature>
<dbReference type="PANTHER" id="PTHR45979">
    <property type="entry name" value="PAP/OAS1 SUBSTRATE-BINDING DOMAIN SUPERFAMILY"/>
    <property type="match status" value="1"/>
</dbReference>
<evidence type="ECO:0000313" key="5">
    <source>
        <dbReference type="Proteomes" id="UP000467841"/>
    </source>
</evidence>
<dbReference type="PANTHER" id="PTHR45979:SF20">
    <property type="entry name" value="NUCLEOTIDYLTRANSFERASE FAMILY PROTEIN"/>
    <property type="match status" value="1"/>
</dbReference>
<dbReference type="SUPFAM" id="SSF81631">
    <property type="entry name" value="PAP/OAS1 substrate-binding domain"/>
    <property type="match status" value="1"/>
</dbReference>
<dbReference type="Pfam" id="PF22600">
    <property type="entry name" value="MTPAP-like_central"/>
    <property type="match status" value="1"/>
</dbReference>
<evidence type="ECO:0000256" key="1">
    <source>
        <dbReference type="SAM" id="MobiDB-lite"/>
    </source>
</evidence>
<name>A0A6D2ITJ2_9BRAS</name>
<dbReference type="InterPro" id="IPR058921">
    <property type="entry name" value="PAP/OAS1-rel"/>
</dbReference>
<organism evidence="4 5">
    <name type="scientific">Microthlaspi erraticum</name>
    <dbReference type="NCBI Taxonomy" id="1685480"/>
    <lineage>
        <taxon>Eukaryota</taxon>
        <taxon>Viridiplantae</taxon>
        <taxon>Streptophyta</taxon>
        <taxon>Embryophyta</taxon>
        <taxon>Tracheophyta</taxon>
        <taxon>Spermatophyta</taxon>
        <taxon>Magnoliopsida</taxon>
        <taxon>eudicotyledons</taxon>
        <taxon>Gunneridae</taxon>
        <taxon>Pentapetalae</taxon>
        <taxon>rosids</taxon>
        <taxon>malvids</taxon>
        <taxon>Brassicales</taxon>
        <taxon>Brassicaceae</taxon>
        <taxon>Coluteocarpeae</taxon>
        <taxon>Microthlaspi</taxon>
    </lineage>
</organism>
<keyword evidence="5" id="KW-1185">Reference proteome</keyword>
<sequence length="476" mass="53865">MSLSPSPSLPARKPIEEEVWMFAEERAQEILSTIQPVFVADRSRKEIIDHVKTLLKDHFGVEQVYFFGSVPLKTYLPDGDIDLTVLTPHNKETEIASALCIMLEAKKKDPNFPVTDVLYVPAQVKVIKCRIRNISVDISFNQTAGLCALCFLEQVDQNFGKDHLFKRSIILIKAWCYYESRILGANTGLISTYALAILVLNIINISYSSLSGPLSVLLKFLEYYGSFDWDKHCVTANGPVLISSLPNITETENHQVYLSEAFFKECMELYTVSIKATDPSRLFFPVKYLNILDPLKHSNNLGRSVTKGNMQRIRHAFALGARKLRDALTVPPVETMGWKVEKFFSNSLNRNGKGQRQDVEEPVFAFGTGRANLSELRGDFEAYFKSLVSGKLFHGEIQHKWYVTGEKHGFFWKDLNLSTMMPNIQRSRGTGTYIPEMSQESYAERFSRKPSTVCASLPSTSTSQTQTQTQPLKQNP</sequence>
<dbReference type="Proteomes" id="UP000467841">
    <property type="component" value="Unassembled WGS sequence"/>
</dbReference>
<dbReference type="AlphaFoldDB" id="A0A6D2ITJ2"/>
<protein>
    <submittedName>
        <fullName evidence="4">Uncharacterized protein</fullName>
    </submittedName>
</protein>
<feature type="domain" description="Poly(A) RNA polymerase mitochondrial-like central palm" evidence="2">
    <location>
        <begin position="28"/>
        <end position="146"/>
    </location>
</feature>
<gene>
    <name evidence="4" type="ORF">MERR_LOCUS16082</name>
</gene>
<dbReference type="InterPro" id="IPR054708">
    <property type="entry name" value="MTPAP-like_central"/>
</dbReference>
<dbReference type="Gene3D" id="3.30.460.10">
    <property type="entry name" value="Beta Polymerase, domain 2"/>
    <property type="match status" value="1"/>
</dbReference>
<dbReference type="CDD" id="cd05402">
    <property type="entry name" value="NT_PAP_TUTase"/>
    <property type="match status" value="1"/>
</dbReference>
<dbReference type="SUPFAM" id="SSF81301">
    <property type="entry name" value="Nucleotidyltransferase"/>
    <property type="match status" value="1"/>
</dbReference>
<dbReference type="Pfam" id="PF26180">
    <property type="entry name" value="PAP-OAS1"/>
    <property type="match status" value="1"/>
</dbReference>
<dbReference type="InterPro" id="IPR043519">
    <property type="entry name" value="NT_sf"/>
</dbReference>
<evidence type="ECO:0000259" key="2">
    <source>
        <dbReference type="Pfam" id="PF22600"/>
    </source>
</evidence>
<feature type="domain" description="PAP/OAS1 substrate-binding-related" evidence="3">
    <location>
        <begin position="160"/>
        <end position="348"/>
    </location>
</feature>
<reference evidence="4" key="1">
    <citation type="submission" date="2020-01" db="EMBL/GenBank/DDBJ databases">
        <authorList>
            <person name="Mishra B."/>
        </authorList>
    </citation>
    <scope>NUCLEOTIDE SEQUENCE [LARGE SCALE GENOMIC DNA]</scope>
</reference>
<dbReference type="InterPro" id="IPR058920">
    <property type="entry name" value="PAP-OAS1-bd-rel"/>
</dbReference>